<feature type="region of interest" description="Disordered" evidence="2">
    <location>
        <begin position="1"/>
        <end position="22"/>
    </location>
</feature>
<name>A0A9W8NU30_9AGAR</name>
<feature type="compositionally biased region" description="Pro residues" evidence="2">
    <location>
        <begin position="445"/>
        <end position="462"/>
    </location>
</feature>
<proteinExistence type="predicted"/>
<gene>
    <name evidence="3" type="ORF">DFH05DRAFT_373573</name>
</gene>
<sequence>MLSSDSRPVTPESPSTDALDDMTDTIDDLTLALNNFSRVPSPEPSSLLSCCCQREGCENSKAWQAKKSRLENRLILSAEIGQALLQRHEAYVRRHENCSVNDGHLSSGDDNDTRLSELLKEKHALEKRLTQALVNNEVTEVSSKTLHQELQDARTMISRLSTSHAKSIGWETRLSVAMRERDDMQQERDSESQRARLAESRFAALKDKTSKLQSDVRRLQDELEQKRLLRMESTESLLHDARSRIQMLHATLGSPSTSESAELTTVLESLVKDNEGLKRDNAELQTLLAESRDDIHALQQEVEEQRANMPMKSPRFHAGTPLHGHFRSSHHYSGSVPSVKEHIAPLLTRRNSSLERRSLRPPEPLTPDTLTRELPPLSPGGSDSRSTFGHQSYAPPSPYQIEFDSESATGLSSPEKTRSHRPLFLLTRSCAVQTDPVPSNLLAPSPMPISPSPSIPIPTPSPHDPRSESSSFSESTATNMGTLVERMTVLFTRMSQADALTLTNRLKRQHLRGADVGHISRNTVNAIINEISTLRAQFRHLLEDEHLVTMCTRKDLRALFKLFREFFVDMGTMRITLNDVILDPSIALRVSELALDPTKAEFEKSKDGTGSNGWMAPISKLFGSPTGTRFDTAAGVERAISPSTTAFNNLARSSSNKANTRPQRFVPKLQPALSASATTVNVEFSSGVGRSITSSSAVPSEPRSEVKVAPMADAGSSSFMGIFAGAPQPSPDPWVVVPKGPRRVQSTLYSSESPTLFRRTGFDAGSSSNFLSQNVDAVIDEQNTRLPIVDEGAHGEEEDVITPLAEHKLRRRGLSDSSIHSTFMSQGDESISSPGPSLLPPLTGATGAAGTAWASKGSVLQALSRKVQSFKSGITDALPSSYDDRRYSSSTRPGPRESRTSSRTVSKSGLGGFIPDISSWATAEPDITDSLLAVGSPPRDEASMMRQR</sequence>
<organism evidence="3 4">
    <name type="scientific">Lentinula detonsa</name>
    <dbReference type="NCBI Taxonomy" id="2804962"/>
    <lineage>
        <taxon>Eukaryota</taxon>
        <taxon>Fungi</taxon>
        <taxon>Dikarya</taxon>
        <taxon>Basidiomycota</taxon>
        <taxon>Agaricomycotina</taxon>
        <taxon>Agaricomycetes</taxon>
        <taxon>Agaricomycetidae</taxon>
        <taxon>Agaricales</taxon>
        <taxon>Marasmiineae</taxon>
        <taxon>Omphalotaceae</taxon>
        <taxon>Lentinula</taxon>
    </lineage>
</organism>
<comment type="caution">
    <text evidence="3">The sequence shown here is derived from an EMBL/GenBank/DDBJ whole genome shotgun (WGS) entry which is preliminary data.</text>
</comment>
<feature type="region of interest" description="Disordered" evidence="2">
    <location>
        <begin position="348"/>
        <end position="419"/>
    </location>
</feature>
<reference evidence="3 4" key="1">
    <citation type="journal article" date="2023" name="Proc. Natl. Acad. Sci. U.S.A.">
        <title>A global phylogenomic analysis of the shiitake genus Lentinula.</title>
        <authorList>
            <person name="Sierra-Patev S."/>
            <person name="Min B."/>
            <person name="Naranjo-Ortiz M."/>
            <person name="Looney B."/>
            <person name="Konkel Z."/>
            <person name="Slot J.C."/>
            <person name="Sakamoto Y."/>
            <person name="Steenwyk J.L."/>
            <person name="Rokas A."/>
            <person name="Carro J."/>
            <person name="Camarero S."/>
            <person name="Ferreira P."/>
            <person name="Molpeceres G."/>
            <person name="Ruiz-Duenas F.J."/>
            <person name="Serrano A."/>
            <person name="Henrissat B."/>
            <person name="Drula E."/>
            <person name="Hughes K.W."/>
            <person name="Mata J.L."/>
            <person name="Ishikawa N.K."/>
            <person name="Vargas-Isla R."/>
            <person name="Ushijima S."/>
            <person name="Smith C.A."/>
            <person name="Donoghue J."/>
            <person name="Ahrendt S."/>
            <person name="Andreopoulos W."/>
            <person name="He G."/>
            <person name="LaButti K."/>
            <person name="Lipzen A."/>
            <person name="Ng V."/>
            <person name="Riley R."/>
            <person name="Sandor L."/>
            <person name="Barry K."/>
            <person name="Martinez A.T."/>
            <person name="Xiao Y."/>
            <person name="Gibbons J.G."/>
            <person name="Terashima K."/>
            <person name="Grigoriev I.V."/>
            <person name="Hibbett D."/>
        </authorList>
    </citation>
    <scope>NUCLEOTIDE SEQUENCE [LARGE SCALE GENOMIC DNA]</scope>
    <source>
        <strain evidence="3 4">TFB7810</strain>
    </source>
</reference>
<evidence type="ECO:0000313" key="4">
    <source>
        <dbReference type="Proteomes" id="UP001142393"/>
    </source>
</evidence>
<accession>A0A9W8NU30</accession>
<feature type="compositionally biased region" description="Low complexity" evidence="2">
    <location>
        <begin position="830"/>
        <end position="843"/>
    </location>
</feature>
<evidence type="ECO:0000313" key="3">
    <source>
        <dbReference type="EMBL" id="KAJ3740854.1"/>
    </source>
</evidence>
<evidence type="ECO:0000256" key="2">
    <source>
        <dbReference type="SAM" id="MobiDB-lite"/>
    </source>
</evidence>
<feature type="coiled-coil region" evidence="1">
    <location>
        <begin position="174"/>
        <end position="229"/>
    </location>
</feature>
<feature type="coiled-coil region" evidence="1">
    <location>
        <begin position="267"/>
        <end position="308"/>
    </location>
</feature>
<dbReference type="EMBL" id="JANVFU010000013">
    <property type="protein sequence ID" value="KAJ3740854.1"/>
    <property type="molecule type" value="Genomic_DNA"/>
</dbReference>
<feature type="region of interest" description="Disordered" evidence="2">
    <location>
        <begin position="437"/>
        <end position="478"/>
    </location>
</feature>
<keyword evidence="4" id="KW-1185">Reference proteome</keyword>
<feature type="compositionally biased region" description="Polar residues" evidence="2">
    <location>
        <begin position="1"/>
        <end position="15"/>
    </location>
</feature>
<evidence type="ECO:0000256" key="1">
    <source>
        <dbReference type="SAM" id="Coils"/>
    </source>
</evidence>
<feature type="compositionally biased region" description="Polar residues" evidence="2">
    <location>
        <begin position="381"/>
        <end position="390"/>
    </location>
</feature>
<feature type="region of interest" description="Disordered" evidence="2">
    <location>
        <begin position="878"/>
        <end position="913"/>
    </location>
</feature>
<feature type="region of interest" description="Disordered" evidence="2">
    <location>
        <begin position="312"/>
        <end position="336"/>
    </location>
</feature>
<dbReference type="AlphaFoldDB" id="A0A9W8NU30"/>
<protein>
    <submittedName>
        <fullName evidence="3">Uncharacterized protein</fullName>
    </submittedName>
</protein>
<feature type="compositionally biased region" description="Polar residues" evidence="2">
    <location>
        <begin position="819"/>
        <end position="829"/>
    </location>
</feature>
<feature type="region of interest" description="Disordered" evidence="2">
    <location>
        <begin position="819"/>
        <end position="843"/>
    </location>
</feature>
<dbReference type="Proteomes" id="UP001142393">
    <property type="component" value="Unassembled WGS sequence"/>
</dbReference>
<keyword evidence="1" id="KW-0175">Coiled coil</keyword>